<protein>
    <submittedName>
        <fullName evidence="1">Uncharacterized protein</fullName>
    </submittedName>
</protein>
<name>X1EQE9_9ZZZZ</name>
<gene>
    <name evidence="1" type="ORF">S03H2_13184</name>
</gene>
<comment type="caution">
    <text evidence="1">The sequence shown here is derived from an EMBL/GenBank/DDBJ whole genome shotgun (WGS) entry which is preliminary data.</text>
</comment>
<accession>X1EQE9</accession>
<organism evidence="1">
    <name type="scientific">marine sediment metagenome</name>
    <dbReference type="NCBI Taxonomy" id="412755"/>
    <lineage>
        <taxon>unclassified sequences</taxon>
        <taxon>metagenomes</taxon>
        <taxon>ecological metagenomes</taxon>
    </lineage>
</organism>
<sequence length="219" mass="24415">MAKEDYTTYPEVDPNNHIDLVGTDHIDFHAYNTETAYRSKDRGAGHFTDFEHLLHVKQVTASVENSSGVVWALTKDVDGMQSLDNAGKTFLYIFMRRVATANQRIELRECIAGVISLESYEKFNGLNTDYWLTIKKVSTAWTMKVYSDASRKILLDTVSKTLGSDYNFQHIYACSTLDGGEARNALFTIDDLDLQEVAPPVAAVTSPMAARMMAAGVLQ</sequence>
<dbReference type="EMBL" id="BARU01006695">
    <property type="protein sequence ID" value="GAH35601.1"/>
    <property type="molecule type" value="Genomic_DNA"/>
</dbReference>
<evidence type="ECO:0000313" key="1">
    <source>
        <dbReference type="EMBL" id="GAH35601.1"/>
    </source>
</evidence>
<proteinExistence type="predicted"/>
<dbReference type="AlphaFoldDB" id="X1EQE9"/>
<reference evidence="1" key="1">
    <citation type="journal article" date="2014" name="Front. Microbiol.">
        <title>High frequency of phylogenetically diverse reductive dehalogenase-homologous genes in deep subseafloor sedimentary metagenomes.</title>
        <authorList>
            <person name="Kawai M."/>
            <person name="Futagami T."/>
            <person name="Toyoda A."/>
            <person name="Takaki Y."/>
            <person name="Nishi S."/>
            <person name="Hori S."/>
            <person name="Arai W."/>
            <person name="Tsubouchi T."/>
            <person name="Morono Y."/>
            <person name="Uchiyama I."/>
            <person name="Ito T."/>
            <person name="Fujiyama A."/>
            <person name="Inagaki F."/>
            <person name="Takami H."/>
        </authorList>
    </citation>
    <scope>NUCLEOTIDE SEQUENCE</scope>
    <source>
        <strain evidence="1">Expedition CK06-06</strain>
    </source>
</reference>